<keyword evidence="3" id="KW-1185">Reference proteome</keyword>
<keyword evidence="1" id="KW-0732">Signal</keyword>
<proteinExistence type="predicted"/>
<sequence>MKVRTIASCIVFLTVSVTAGQAQTAPQLFNRETLEYPGDKEQQAKLLLRKPVLWGKIKEKSAVIDTAFIIFLKTDPGISKDRLKQYLDEKHIREAEVGGSIAKPLSGVTKNGKHTLARYFVIHDMSTPSIPHRFPDNINDATWGYNRLSHWKWNAGKQPPSHTMITRLGTSKTMIDFSEKKKATKFERDILGPSYYGLFLHVEMLQPRIYPPGTAKSAPVAPDPGFTDAQYERLALMYICAGIRKGEWLVPAFHVDVDELLNDGHDDPQHFELKKFTDYVLKITGDLKSE</sequence>
<reference evidence="2" key="1">
    <citation type="submission" date="2020-05" db="EMBL/GenBank/DDBJ databases">
        <title>Chitinophaga laudate sp. nov., isolated from a tropical peat swamp.</title>
        <authorList>
            <person name="Goh C.B.S."/>
            <person name="Lee M.S."/>
            <person name="Parimannan S."/>
            <person name="Pasbakhsh P."/>
            <person name="Yule C.M."/>
            <person name="Rajandas H."/>
            <person name="Loke S."/>
            <person name="Croft L."/>
            <person name="Tan J.B.L."/>
        </authorList>
    </citation>
    <scope>NUCLEOTIDE SEQUENCE</scope>
    <source>
        <strain evidence="2">Mgbs1</strain>
    </source>
</reference>
<evidence type="ECO:0000256" key="1">
    <source>
        <dbReference type="SAM" id="SignalP"/>
    </source>
</evidence>
<feature type="chain" id="PRO_5040418416" evidence="1">
    <location>
        <begin position="25"/>
        <end position="290"/>
    </location>
</feature>
<evidence type="ECO:0000313" key="2">
    <source>
        <dbReference type="EMBL" id="NSL87248.1"/>
    </source>
</evidence>
<dbReference type="Proteomes" id="UP000281028">
    <property type="component" value="Unassembled WGS sequence"/>
</dbReference>
<evidence type="ECO:0000313" key="3">
    <source>
        <dbReference type="Proteomes" id="UP000281028"/>
    </source>
</evidence>
<gene>
    <name evidence="2" type="ORF">ECE50_010435</name>
</gene>
<comment type="caution">
    <text evidence="2">The sequence shown here is derived from an EMBL/GenBank/DDBJ whole genome shotgun (WGS) entry which is preliminary data.</text>
</comment>
<name>A0A9Q5GVT0_9BACT</name>
<dbReference type="EMBL" id="RIAR02000001">
    <property type="protein sequence ID" value="NSL87248.1"/>
    <property type="molecule type" value="Genomic_DNA"/>
</dbReference>
<dbReference type="OrthoDB" id="8706994at2"/>
<protein>
    <submittedName>
        <fullName evidence="2">Uncharacterized protein</fullName>
    </submittedName>
</protein>
<organism evidence="2 3">
    <name type="scientific">Chitinophaga solisilvae</name>
    <dbReference type="NCBI Taxonomy" id="1233460"/>
    <lineage>
        <taxon>Bacteria</taxon>
        <taxon>Pseudomonadati</taxon>
        <taxon>Bacteroidota</taxon>
        <taxon>Chitinophagia</taxon>
        <taxon>Chitinophagales</taxon>
        <taxon>Chitinophagaceae</taxon>
        <taxon>Chitinophaga</taxon>
    </lineage>
</organism>
<feature type="signal peptide" evidence="1">
    <location>
        <begin position="1"/>
        <end position="24"/>
    </location>
</feature>
<dbReference type="AlphaFoldDB" id="A0A9Q5GVT0"/>
<accession>A0A9Q5GVT0</accession>